<protein>
    <submittedName>
        <fullName evidence="9">Hydroxyquinol 1,2-dioxygenase</fullName>
    </submittedName>
</protein>
<keyword evidence="4 9" id="KW-0223">Dioxygenase</keyword>
<keyword evidence="10" id="KW-1185">Reference proteome</keyword>
<evidence type="ECO:0000256" key="3">
    <source>
        <dbReference type="ARBA" id="ARBA00022723"/>
    </source>
</evidence>
<dbReference type="GO" id="GO:0018576">
    <property type="term" value="F:catechol 1,2-dioxygenase activity"/>
    <property type="evidence" value="ECO:0007669"/>
    <property type="project" value="InterPro"/>
</dbReference>
<dbReference type="AlphaFoldDB" id="A0A846HH64"/>
<evidence type="ECO:0000256" key="6">
    <source>
        <dbReference type="ARBA" id="ARBA00023004"/>
    </source>
</evidence>
<dbReference type="GO" id="GO:0008199">
    <property type="term" value="F:ferric iron binding"/>
    <property type="evidence" value="ECO:0007669"/>
    <property type="project" value="InterPro"/>
</dbReference>
<feature type="domain" description="Catechol dioxygenase N-terminal" evidence="8">
    <location>
        <begin position="24"/>
        <end position="96"/>
    </location>
</feature>
<evidence type="ECO:0000256" key="2">
    <source>
        <dbReference type="ARBA" id="ARBA00007825"/>
    </source>
</evidence>
<evidence type="ECO:0000256" key="4">
    <source>
        <dbReference type="ARBA" id="ARBA00022964"/>
    </source>
</evidence>
<dbReference type="GO" id="GO:0009712">
    <property type="term" value="P:catechol-containing compound metabolic process"/>
    <property type="evidence" value="ECO:0007669"/>
    <property type="project" value="InterPro"/>
</dbReference>
<keyword evidence="5" id="KW-0560">Oxidoreductase</keyword>
<dbReference type="InterPro" id="IPR000627">
    <property type="entry name" value="Intradiol_dOase_C"/>
</dbReference>
<dbReference type="SUPFAM" id="SSF49482">
    <property type="entry name" value="Aromatic compound dioxygenase"/>
    <property type="match status" value="1"/>
</dbReference>
<proteinExistence type="inferred from homology"/>
<evidence type="ECO:0000259" key="8">
    <source>
        <dbReference type="Pfam" id="PF04444"/>
    </source>
</evidence>
<accession>A0A846HH64</accession>
<dbReference type="InterPro" id="IPR007535">
    <property type="entry name" value="Catechol_dOase_N"/>
</dbReference>
<reference evidence="9 10" key="1">
    <citation type="journal article" date="2015" name="Genome Announc.">
        <title>Draft Genome Sequence of Cyanobacterium Hassallia byssoidea Strain VB512170, Isolated from Monuments in India.</title>
        <authorList>
            <person name="Singh D."/>
            <person name="Chandrababunaidu M.M."/>
            <person name="Panda A."/>
            <person name="Sen D."/>
            <person name="Bhattacharyya S."/>
            <person name="Adhikary S.P."/>
            <person name="Tripathy S."/>
        </authorList>
    </citation>
    <scope>NUCLEOTIDE SEQUENCE [LARGE SCALE GENOMIC DNA]</scope>
    <source>
        <strain evidence="9 10">VB512170</strain>
    </source>
</reference>
<evidence type="ECO:0000313" key="9">
    <source>
        <dbReference type="EMBL" id="NEU76278.1"/>
    </source>
</evidence>
<evidence type="ECO:0000256" key="5">
    <source>
        <dbReference type="ARBA" id="ARBA00023002"/>
    </source>
</evidence>
<comment type="cofactor">
    <cofactor evidence="1">
        <name>Fe(3+)</name>
        <dbReference type="ChEBI" id="CHEBI:29034"/>
    </cofactor>
</comment>
<dbReference type="EMBL" id="JTCM02000102">
    <property type="protein sequence ID" value="NEU76278.1"/>
    <property type="molecule type" value="Genomic_DNA"/>
</dbReference>
<evidence type="ECO:0000313" key="10">
    <source>
        <dbReference type="Proteomes" id="UP000031549"/>
    </source>
</evidence>
<feature type="domain" description="Intradiol ring-cleavage dioxygenases" evidence="7">
    <location>
        <begin position="102"/>
        <end position="285"/>
    </location>
</feature>
<keyword evidence="6" id="KW-0408">Iron</keyword>
<dbReference type="Gene3D" id="2.60.130.10">
    <property type="entry name" value="Aromatic compound dioxygenase"/>
    <property type="match status" value="1"/>
</dbReference>
<dbReference type="RefSeq" id="WP_039742711.1">
    <property type="nucleotide sequence ID" value="NZ_JTCM02000102.1"/>
</dbReference>
<keyword evidence="3" id="KW-0479">Metal-binding</keyword>
<dbReference type="Proteomes" id="UP000031549">
    <property type="component" value="Unassembled WGS sequence"/>
</dbReference>
<dbReference type="InterPro" id="IPR015889">
    <property type="entry name" value="Intradiol_dOase_core"/>
</dbReference>
<comment type="caution">
    <text evidence="9">The sequence shown here is derived from an EMBL/GenBank/DDBJ whole genome shotgun (WGS) entry which is preliminary data.</text>
</comment>
<evidence type="ECO:0000259" key="7">
    <source>
        <dbReference type="Pfam" id="PF00775"/>
    </source>
</evidence>
<comment type="similarity">
    <text evidence="2">Belongs to the intradiol ring-cleavage dioxygenase family.</text>
</comment>
<dbReference type="Pfam" id="PF00775">
    <property type="entry name" value="Dioxygenase_C"/>
    <property type="match status" value="1"/>
</dbReference>
<name>A0A846HH64_9CYAN</name>
<dbReference type="InterPro" id="IPR050770">
    <property type="entry name" value="Intradiol_RC_Dioxygenase"/>
</dbReference>
<dbReference type="PANTHER" id="PTHR33711">
    <property type="entry name" value="DIOXYGENASE, PUTATIVE (AFU_ORTHOLOGUE AFUA_2G02910)-RELATED"/>
    <property type="match status" value="1"/>
</dbReference>
<evidence type="ECO:0000256" key="1">
    <source>
        <dbReference type="ARBA" id="ARBA00001965"/>
    </source>
</evidence>
<organism evidence="9 10">
    <name type="scientific">Hassallia byssoidea VB512170</name>
    <dbReference type="NCBI Taxonomy" id="1304833"/>
    <lineage>
        <taxon>Bacteria</taxon>
        <taxon>Bacillati</taxon>
        <taxon>Cyanobacteriota</taxon>
        <taxon>Cyanophyceae</taxon>
        <taxon>Nostocales</taxon>
        <taxon>Tolypothrichaceae</taxon>
        <taxon>Hassallia</taxon>
    </lineage>
</organism>
<sequence length="293" mass="32845">MRNITLENITQAVIEHGDKGKTHARLYEIYTSLIRHLHAFVQEVNLTEQELSFLRDFLIRADRYTEEIPNGEIHMLLDLLGISELVVLLHNKSSTATESNLEGPVYVADAKERNMGDRLGIDPDGNTLFLSGRVLDLNNKPIANALLDVWQSNSKGLYDLHDASQPKGNFRGRFRTNSDGSYAFETVVPVGYTIPSSGPCGEMLQLLGRHTQRAAHIHFKLSATGYIPLTTQIHIDGDPHLDSDTTFAVRSAIIKLQKHETLDKLNAYNQSKPFYTAEFDFVLQPTDQQTDAA</sequence>
<dbReference type="PANTHER" id="PTHR33711:SF7">
    <property type="entry name" value="INTRADIOL RING-CLEAVAGE DIOXYGENASES DOMAIN-CONTAINING PROTEIN-RELATED"/>
    <property type="match status" value="1"/>
</dbReference>
<gene>
    <name evidence="9" type="ORF">PI95_028055</name>
</gene>
<dbReference type="Pfam" id="PF04444">
    <property type="entry name" value="Dioxygenase_N"/>
    <property type="match status" value="1"/>
</dbReference>